<evidence type="ECO:0000313" key="4">
    <source>
        <dbReference type="Proteomes" id="UP000252355"/>
    </source>
</evidence>
<gene>
    <name evidence="3" type="ORF">OZSIB_3422</name>
</gene>
<protein>
    <recommendedName>
        <fullName evidence="2">VWFA domain-containing protein</fullName>
    </recommendedName>
</protein>
<dbReference type="SUPFAM" id="SSF52317">
    <property type="entry name" value="Class I glutamine amidotransferase-like"/>
    <property type="match status" value="1"/>
</dbReference>
<dbReference type="PANTHER" id="PTHR37947">
    <property type="entry name" value="BLL2462 PROTEIN"/>
    <property type="match status" value="1"/>
</dbReference>
<dbReference type="Proteomes" id="UP000252355">
    <property type="component" value="Unassembled WGS sequence"/>
</dbReference>
<dbReference type="InterPro" id="IPR029062">
    <property type="entry name" value="Class_I_gatase-like"/>
</dbReference>
<feature type="domain" description="VWFA" evidence="2">
    <location>
        <begin position="398"/>
        <end position="574"/>
    </location>
</feature>
<accession>A0A367ZQC8</accession>
<comment type="caution">
    <text evidence="3">The sequence shown here is derived from an EMBL/GenBank/DDBJ whole genome shotgun (WGS) entry which is preliminary data.</text>
</comment>
<dbReference type="SUPFAM" id="SSF53300">
    <property type="entry name" value="vWA-like"/>
    <property type="match status" value="2"/>
</dbReference>
<dbReference type="Pfam" id="PF13519">
    <property type="entry name" value="VWA_2"/>
    <property type="match status" value="2"/>
</dbReference>
<organism evidence="3 4">
    <name type="scientific">Candidatus Ozemobacter sibiricus</name>
    <dbReference type="NCBI Taxonomy" id="2268124"/>
    <lineage>
        <taxon>Bacteria</taxon>
        <taxon>Candidatus Ozemobacteria</taxon>
        <taxon>Candidatus Ozemobacterales</taxon>
        <taxon>Candidatus Ozemobacteraceae</taxon>
        <taxon>Candidatus Ozemobacter</taxon>
    </lineage>
</organism>
<dbReference type="SMART" id="SM00327">
    <property type="entry name" value="VWA"/>
    <property type="match status" value="2"/>
</dbReference>
<dbReference type="InterPro" id="IPR002035">
    <property type="entry name" value="VWF_A"/>
</dbReference>
<evidence type="ECO:0000256" key="1">
    <source>
        <dbReference type="SAM" id="MobiDB-lite"/>
    </source>
</evidence>
<sequence length="945" mass="101285">MMLLAPAWLLLLIPLGALLAWRPPPSAGTWWLRAAVFLLLALALAEPIVPLPDREGVVVVVADRSRSMPPEADVQHQETIARVRAAMPAHGRLAVVAFGETAAVELAPGQAPFQGFVQEIGRDGSVLGEALDKALSLIPADAPGRLLVLSDGNWTGIDPARAVHRAGRRQVPIDYRLYGRSGLLDLAFDRIDVPAMVQPRESFLLTCWVRSPIAQEVRFEAWRGQVRLASGMRKVPAGLSRLFVRDQAGDEGGVLRYSFKLSAPAPDPFPENNAAQALVAVAGPRPLLLVTNHPGSAFPRLVGPAGLKIKMAGPGELAWSLDELAKYCGIVLDNIPAGQLGLHGLQTVRAWVTEAGGGLLMAGGKNSFGPGGYFRSALDPLLPVSMELRSEHRKMSMAIVIVMDRSGSMAMAAGGGRTKMDLANLAAVEVLHLLTPNDEIGVLAVDTAPHVVVPIGPIGNAADLRNRILSVESQGGGIYIYEALKAGAQMLNSARAPTRHMILFADACDSEEPGQYWELLEKCRRAGMTVSVIGLGEATDPDAPLLIDISRRGGGRVFFTPNANELPRLFAQDTFVVSRSSFIEEATPFRFATGMQALTPIAFGVPPALGGYNLCYLRPGAILGAATSDEYKAPVVAAWQAGAGRVLTFAGELDGPFTGPFAGWEQAGDFLSSVARWVAGGVDTLGWNMAVTRELVHGLCRIQLHLDPERETMPLAATPEVIALRSRFGEAPASQSFPMEWATPDLLTCDIPLQGGEVLLASLRLSARQSVPVPPICLPYSAEFAPSDGLRGTVALESLAAATGGKDRLDLPAIWRDLPRTWRRVEIASWLLLAAAFLFLLEVVERRTGLLSQLWTGFRWRWPRLAWDRLAWDRLARPAPGRRPVPDHLTGAPEPVSPSPAPGPEAEGSAPATSPTPAQEGPSDLVGALQRAKGRARQRADNEKR</sequence>
<reference evidence="3 4" key="1">
    <citation type="submission" date="2018-05" db="EMBL/GenBank/DDBJ databases">
        <title>A metagenomic window into the 2 km-deep terrestrial subsurface aquifer revealed taxonomically and functionally diverse microbial community comprising novel uncultured bacterial lineages.</title>
        <authorList>
            <person name="Kadnikov V.V."/>
            <person name="Mardanov A.V."/>
            <person name="Beletsky A.V."/>
            <person name="Banks D."/>
            <person name="Pimenov N.V."/>
            <person name="Frank Y.A."/>
            <person name="Karnachuk O.V."/>
            <person name="Ravin N.V."/>
        </authorList>
    </citation>
    <scope>NUCLEOTIDE SEQUENCE [LARGE SCALE GENOMIC DNA]</scope>
    <source>
        <strain evidence="3">BY5</strain>
    </source>
</reference>
<dbReference type="Gene3D" id="3.40.50.410">
    <property type="entry name" value="von Willebrand factor, type A domain"/>
    <property type="match status" value="1"/>
</dbReference>
<evidence type="ECO:0000313" key="3">
    <source>
        <dbReference type="EMBL" id="RCK80240.1"/>
    </source>
</evidence>
<dbReference type="AlphaFoldDB" id="A0A367ZQC8"/>
<dbReference type="PANTHER" id="PTHR37947:SF2">
    <property type="entry name" value="VON WILLEBRAND FACTOR TYPE A"/>
    <property type="match status" value="1"/>
</dbReference>
<dbReference type="CDD" id="cd00198">
    <property type="entry name" value="vWFA"/>
    <property type="match status" value="2"/>
</dbReference>
<dbReference type="PROSITE" id="PS50234">
    <property type="entry name" value="VWFA"/>
    <property type="match status" value="1"/>
</dbReference>
<proteinExistence type="predicted"/>
<name>A0A367ZQC8_9BACT</name>
<dbReference type="Gene3D" id="3.40.50.880">
    <property type="match status" value="2"/>
</dbReference>
<dbReference type="EMBL" id="QOQW01000007">
    <property type="protein sequence ID" value="RCK80240.1"/>
    <property type="molecule type" value="Genomic_DNA"/>
</dbReference>
<evidence type="ECO:0000259" key="2">
    <source>
        <dbReference type="PROSITE" id="PS50234"/>
    </source>
</evidence>
<feature type="region of interest" description="Disordered" evidence="1">
    <location>
        <begin position="882"/>
        <end position="945"/>
    </location>
</feature>
<dbReference type="InterPro" id="IPR036465">
    <property type="entry name" value="vWFA_dom_sf"/>
</dbReference>